<sequence length="323" mass="36688">MSVSRVDMNTSTFGDLLWDHSKDLSMQIEEFQDNKMSLLQTKYDSEDEPVYVNIEKEGDRFSVETNLAFHIMSDSFHSIEGATAEQQSYLLEAEKSLNNPIRRRRKNDAATEKQVLPALRDPSLDEFTHDHPTMDVDKSSFGSRRDLSFDQPVLIDPTSDEANISLSMGDTASLIQLSFGDNDGSVGVKSSFTPDWTEILLGMAKCSDVRQAKRVAAAHCAVRTIRLAKLRKVIEERKRAEAEIKMAEEQAQNRTVLKEYNRLKGQIIKLDKEEMSIFRDPTFDPPTGSKERHKTLGMIRACRNLGISMDQRFYDLVKGDVQN</sequence>
<dbReference type="Proteomes" id="UP000812966">
    <property type="component" value="Unassembled WGS sequence"/>
</dbReference>
<comment type="caution">
    <text evidence="2">The sequence shown here is derived from an EMBL/GenBank/DDBJ whole genome shotgun (WGS) entry which is preliminary data.</text>
</comment>
<evidence type="ECO:0000313" key="3">
    <source>
        <dbReference type="Proteomes" id="UP000812966"/>
    </source>
</evidence>
<dbReference type="EMBL" id="JABELV010000305">
    <property type="protein sequence ID" value="KAG7527388.1"/>
    <property type="molecule type" value="Genomic_DNA"/>
</dbReference>
<organism evidence="2 3">
    <name type="scientific">Filobasidium floriforme</name>
    <dbReference type="NCBI Taxonomy" id="5210"/>
    <lineage>
        <taxon>Eukaryota</taxon>
        <taxon>Fungi</taxon>
        <taxon>Dikarya</taxon>
        <taxon>Basidiomycota</taxon>
        <taxon>Agaricomycotina</taxon>
        <taxon>Tremellomycetes</taxon>
        <taxon>Filobasidiales</taxon>
        <taxon>Filobasidiaceae</taxon>
        <taxon>Filobasidium</taxon>
    </lineage>
</organism>
<gene>
    <name evidence="2" type="ORF">FFLO_06983</name>
</gene>
<protein>
    <submittedName>
        <fullName evidence="2">Uncharacterized protein</fullName>
    </submittedName>
</protein>
<keyword evidence="3" id="KW-1185">Reference proteome</keyword>
<accession>A0A8K0JF70</accession>
<feature type="coiled-coil region" evidence="1">
    <location>
        <begin position="230"/>
        <end position="266"/>
    </location>
</feature>
<name>A0A8K0JF70_9TREE</name>
<keyword evidence="1" id="KW-0175">Coiled coil</keyword>
<evidence type="ECO:0000256" key="1">
    <source>
        <dbReference type="SAM" id="Coils"/>
    </source>
</evidence>
<dbReference type="AlphaFoldDB" id="A0A8K0JF70"/>
<reference evidence="2" key="1">
    <citation type="submission" date="2020-04" db="EMBL/GenBank/DDBJ databases">
        <title>Analysis of mating type loci in Filobasidium floriforme.</title>
        <authorList>
            <person name="Nowrousian M."/>
        </authorList>
    </citation>
    <scope>NUCLEOTIDE SEQUENCE</scope>
    <source>
        <strain evidence="2">CBS 6242</strain>
    </source>
</reference>
<evidence type="ECO:0000313" key="2">
    <source>
        <dbReference type="EMBL" id="KAG7527388.1"/>
    </source>
</evidence>
<proteinExistence type="predicted"/>